<protein>
    <submittedName>
        <fullName evidence="1">Uncharacterized protein</fullName>
    </submittedName>
</protein>
<proteinExistence type="predicted"/>
<evidence type="ECO:0000313" key="1">
    <source>
        <dbReference type="EMBL" id="EMB14906.1"/>
    </source>
</evidence>
<evidence type="ECO:0000313" key="2">
    <source>
        <dbReference type="Proteomes" id="UP000011529"/>
    </source>
</evidence>
<name>M2A4W3_9BACT</name>
<dbReference type="EMBL" id="ANMO01000203">
    <property type="protein sequence ID" value="EMB14906.1"/>
    <property type="molecule type" value="Genomic_DNA"/>
</dbReference>
<accession>M2A4W3</accession>
<dbReference type="PATRIC" id="fig|1263867.3.peg.4679"/>
<reference evidence="1" key="2">
    <citation type="journal article" date="2013" name="Mar. Genomics">
        <title>Expression of sulfatases in Rhodopirellula baltica and the diversity of sulfatases in the genus Rhodopirellula.</title>
        <authorList>
            <person name="Wegner C.E."/>
            <person name="Richter-Heitmann T."/>
            <person name="Klindworth A."/>
            <person name="Klockow C."/>
            <person name="Richter M."/>
            <person name="Achstetter T."/>
            <person name="Glockner F.O."/>
            <person name="Harder J."/>
        </authorList>
    </citation>
    <scope>NUCLEOTIDE SEQUENCE [LARGE SCALE GENOMIC DNA]</scope>
    <source>
        <strain evidence="1">6C</strain>
    </source>
</reference>
<keyword evidence="2" id="KW-1185">Reference proteome</keyword>
<sequence length="111" mass="12598">MQSASDRCCCCTHETKPTEEQEQQPEKSIEVLVPAGAHPTVSQCTCGVSTPPMDRTDHREQIVRELVNRLSMLDFVVLDETPLAFDRPQVIDDSFGSRADFSQRFLCVWRI</sequence>
<organism evidence="1 2">
    <name type="scientific">Rhodopirellula europaea 6C</name>
    <dbReference type="NCBI Taxonomy" id="1263867"/>
    <lineage>
        <taxon>Bacteria</taxon>
        <taxon>Pseudomonadati</taxon>
        <taxon>Planctomycetota</taxon>
        <taxon>Planctomycetia</taxon>
        <taxon>Pirellulales</taxon>
        <taxon>Pirellulaceae</taxon>
        <taxon>Rhodopirellula</taxon>
    </lineage>
</organism>
<comment type="caution">
    <text evidence="1">The sequence shown here is derived from an EMBL/GenBank/DDBJ whole genome shotgun (WGS) entry which is preliminary data.</text>
</comment>
<gene>
    <name evidence="1" type="ORF">RE6C_04364</name>
</gene>
<dbReference type="AlphaFoldDB" id="M2A4W3"/>
<dbReference type="Proteomes" id="UP000011529">
    <property type="component" value="Unassembled WGS sequence"/>
</dbReference>
<reference evidence="1" key="1">
    <citation type="submission" date="2012-11" db="EMBL/GenBank/DDBJ databases">
        <title>Permanent draft genomes of Rhodopirellula europaea strain SH398 and 6C.</title>
        <authorList>
            <person name="Richter M."/>
            <person name="Richter-Heitmann T."/>
            <person name="Frank C."/>
            <person name="Harder J."/>
            <person name="Glockner F.O."/>
        </authorList>
    </citation>
    <scope>NUCLEOTIDE SEQUENCE</scope>
    <source>
        <strain evidence="1">6C</strain>
    </source>
</reference>